<name>A0A0B7BVN7_9EUPU</name>
<dbReference type="EMBL" id="HACG01050097">
    <property type="protein sequence ID" value="CEK96962.1"/>
    <property type="molecule type" value="Transcribed_RNA"/>
</dbReference>
<accession>A0A0B7BVN7</accession>
<feature type="non-terminal residue" evidence="1">
    <location>
        <position position="68"/>
    </location>
</feature>
<proteinExistence type="predicted"/>
<dbReference type="AlphaFoldDB" id="A0A0B7BVN7"/>
<organism evidence="1">
    <name type="scientific">Arion vulgaris</name>
    <dbReference type="NCBI Taxonomy" id="1028688"/>
    <lineage>
        <taxon>Eukaryota</taxon>
        <taxon>Metazoa</taxon>
        <taxon>Spiralia</taxon>
        <taxon>Lophotrochozoa</taxon>
        <taxon>Mollusca</taxon>
        <taxon>Gastropoda</taxon>
        <taxon>Heterobranchia</taxon>
        <taxon>Euthyneura</taxon>
        <taxon>Panpulmonata</taxon>
        <taxon>Eupulmonata</taxon>
        <taxon>Stylommatophora</taxon>
        <taxon>Helicina</taxon>
        <taxon>Arionoidea</taxon>
        <taxon>Arionidae</taxon>
        <taxon>Arion</taxon>
    </lineage>
</organism>
<evidence type="ECO:0000313" key="1">
    <source>
        <dbReference type="EMBL" id="CEK96962.1"/>
    </source>
</evidence>
<sequence length="68" mass="7638">LQGFNLKSYDGEATQVFDYTDQITKVLPVYTVTPDTINSTIYLIHITTTMDNPLQICEVEIYGDSACD</sequence>
<reference evidence="1" key="1">
    <citation type="submission" date="2014-12" db="EMBL/GenBank/DDBJ databases">
        <title>Insight into the proteome of Arion vulgaris.</title>
        <authorList>
            <person name="Aradska J."/>
            <person name="Bulat T."/>
            <person name="Smidak R."/>
            <person name="Sarate P."/>
            <person name="Gangsoo J."/>
            <person name="Sialana F."/>
            <person name="Bilban M."/>
            <person name="Lubec G."/>
        </authorList>
    </citation>
    <scope>NUCLEOTIDE SEQUENCE</scope>
    <source>
        <tissue evidence="1">Skin</tissue>
    </source>
</reference>
<feature type="non-terminal residue" evidence="1">
    <location>
        <position position="1"/>
    </location>
</feature>
<gene>
    <name evidence="1" type="primary">ORF214166</name>
</gene>
<protein>
    <submittedName>
        <fullName evidence="1">Uncharacterized protein</fullName>
    </submittedName>
</protein>